<reference evidence="4 5" key="1">
    <citation type="journal article" date="2014" name="PLoS ONE">
        <title>Genome Sequence of Candidatus Nitrososphaera evergladensis from Group I.1b Enriched from Everglades Soil Reveals Novel Genomic Features of the Ammonia-Oxidizing Archaea.</title>
        <authorList>
            <person name="Zhalnina K.V."/>
            <person name="Dias R."/>
            <person name="Leonard M.T."/>
            <person name="Dorr de Quadros P."/>
            <person name="Camargo F.A."/>
            <person name="Drew J.C."/>
            <person name="Farmerie W.G."/>
            <person name="Daroub S.H."/>
            <person name="Triplett E.W."/>
        </authorList>
    </citation>
    <scope>NUCLEOTIDE SEQUENCE [LARGE SCALE GENOMIC DNA]</scope>
    <source>
        <strain evidence="4 5">SR1</strain>
    </source>
</reference>
<dbReference type="RefSeq" id="WP_148701539.1">
    <property type="nucleotide sequence ID" value="NZ_CP007174.1"/>
</dbReference>
<keyword evidence="5" id="KW-1185">Reference proteome</keyword>
<dbReference type="Gene3D" id="3.30.540.10">
    <property type="entry name" value="Fructose-1,6-Bisphosphatase, subunit A, domain 1"/>
    <property type="match status" value="1"/>
</dbReference>
<sequence>MRLANQQAHYLELEEKDVLRHSLAAGRQAAKLLKDNFGDSATYDVSIKHDRSLVTRVDGESQALIMSYLKGQFPDIPFVAEEQDRQVNAGVKKDGYYFVIDPLDGTASFVIGIPFFCTSIALCKGTQTLAGVLVDPNHNEEFTAVLGGGAFLNGNRMSVTKRRNIEELYLNVNHTKFDQNRFERINANILKKIRRFHKLGSLCLEVAYVASGRLDGTINNDLSMWDIAAAGLILEEAGGRWTLLDGSKPAFPVFEKLDIVATNGIIHYDLLRAL</sequence>
<dbReference type="AlphaFoldDB" id="A0A075N0S7"/>
<accession>A0A075N0S7</accession>
<dbReference type="HOGENOM" id="CLU_044118_5_0_2"/>
<dbReference type="EMBL" id="CP007174">
    <property type="protein sequence ID" value="AIF85074.1"/>
    <property type="molecule type" value="Genomic_DNA"/>
</dbReference>
<dbReference type="EC" id="3.1.3.25" evidence="4"/>
<feature type="binding site" evidence="3">
    <location>
        <position position="104"/>
    </location>
    <ligand>
        <name>Mg(2+)</name>
        <dbReference type="ChEBI" id="CHEBI:18420"/>
        <label>1</label>
        <note>catalytic</note>
    </ligand>
</feature>
<dbReference type="InterPro" id="IPR020550">
    <property type="entry name" value="Inositol_monophosphatase_CS"/>
</dbReference>
<dbReference type="GO" id="GO:0046872">
    <property type="term" value="F:metal ion binding"/>
    <property type="evidence" value="ECO:0007669"/>
    <property type="project" value="UniProtKB-KW"/>
</dbReference>
<feature type="binding site" evidence="3">
    <location>
        <position position="103"/>
    </location>
    <ligand>
        <name>Mg(2+)</name>
        <dbReference type="ChEBI" id="CHEBI:18420"/>
        <label>1</label>
        <note>catalytic</note>
    </ligand>
</feature>
<dbReference type="PRINTS" id="PR00377">
    <property type="entry name" value="IMPHPHTASES"/>
</dbReference>
<dbReference type="KEGG" id="nev:NTE_03039"/>
<protein>
    <submittedName>
        <fullName evidence="4">Inositol monophosphatase/fructose-1,6-bisphosphatase family protein</fullName>
        <ecNumber evidence="4">3.1.3.25</ecNumber>
    </submittedName>
</protein>
<feature type="binding site" evidence="3">
    <location>
        <position position="101"/>
    </location>
    <ligand>
        <name>Mg(2+)</name>
        <dbReference type="ChEBI" id="CHEBI:18420"/>
        <label>1</label>
        <note>catalytic</note>
    </ligand>
</feature>
<dbReference type="PANTHER" id="PTHR20854">
    <property type="entry name" value="INOSITOL MONOPHOSPHATASE"/>
    <property type="match status" value="1"/>
</dbReference>
<keyword evidence="1 3" id="KW-0479">Metal-binding</keyword>
<evidence type="ECO:0000256" key="1">
    <source>
        <dbReference type="ARBA" id="ARBA00022723"/>
    </source>
</evidence>
<keyword evidence="2 3" id="KW-0460">Magnesium</keyword>
<evidence type="ECO:0000256" key="3">
    <source>
        <dbReference type="PIRSR" id="PIRSR600760-2"/>
    </source>
</evidence>
<dbReference type="GO" id="GO:0007165">
    <property type="term" value="P:signal transduction"/>
    <property type="evidence" value="ECO:0007669"/>
    <property type="project" value="TreeGrafter"/>
</dbReference>
<proteinExistence type="predicted"/>
<dbReference type="PROSITE" id="PS00630">
    <property type="entry name" value="IMP_2"/>
    <property type="match status" value="1"/>
</dbReference>
<evidence type="ECO:0000313" key="5">
    <source>
        <dbReference type="Proteomes" id="UP000028194"/>
    </source>
</evidence>
<evidence type="ECO:0000313" key="4">
    <source>
        <dbReference type="EMBL" id="AIF85074.1"/>
    </source>
</evidence>
<dbReference type="Proteomes" id="UP000028194">
    <property type="component" value="Chromosome"/>
</dbReference>
<comment type="cofactor">
    <cofactor evidence="3">
        <name>Mg(2+)</name>
        <dbReference type="ChEBI" id="CHEBI:18420"/>
    </cofactor>
</comment>
<feature type="binding site" evidence="3">
    <location>
        <position position="226"/>
    </location>
    <ligand>
        <name>Mg(2+)</name>
        <dbReference type="ChEBI" id="CHEBI:18420"/>
        <label>1</label>
        <note>catalytic</note>
    </ligand>
</feature>
<dbReference type="eggNOG" id="arCOG01349">
    <property type="taxonomic scope" value="Archaea"/>
</dbReference>
<dbReference type="Gene3D" id="3.40.190.80">
    <property type="match status" value="1"/>
</dbReference>
<dbReference type="GO" id="GO:0008934">
    <property type="term" value="F:inositol monophosphate 1-phosphatase activity"/>
    <property type="evidence" value="ECO:0007669"/>
    <property type="project" value="TreeGrafter"/>
</dbReference>
<dbReference type="Pfam" id="PF00459">
    <property type="entry name" value="Inositol_P"/>
    <property type="match status" value="1"/>
</dbReference>
<dbReference type="STRING" id="1459636.NTE_03039"/>
<keyword evidence="4" id="KW-0378">Hydrolase</keyword>
<evidence type="ECO:0000256" key="2">
    <source>
        <dbReference type="ARBA" id="ARBA00022842"/>
    </source>
</evidence>
<gene>
    <name evidence="4" type="ORF">NTE_03039</name>
</gene>
<dbReference type="SUPFAM" id="SSF56655">
    <property type="entry name" value="Carbohydrate phosphatase"/>
    <property type="match status" value="1"/>
</dbReference>
<dbReference type="GeneID" id="41598708"/>
<dbReference type="PANTHER" id="PTHR20854:SF4">
    <property type="entry name" value="INOSITOL-1-MONOPHOSPHATASE-RELATED"/>
    <property type="match status" value="1"/>
</dbReference>
<feature type="binding site" evidence="3">
    <location>
        <position position="81"/>
    </location>
    <ligand>
        <name>Mg(2+)</name>
        <dbReference type="ChEBI" id="CHEBI:18420"/>
        <label>1</label>
        <note>catalytic</note>
    </ligand>
</feature>
<dbReference type="GO" id="GO:0006020">
    <property type="term" value="P:inositol metabolic process"/>
    <property type="evidence" value="ECO:0007669"/>
    <property type="project" value="TreeGrafter"/>
</dbReference>
<dbReference type="GO" id="GO:0046854">
    <property type="term" value="P:phosphatidylinositol phosphate biosynthetic process"/>
    <property type="evidence" value="ECO:0007669"/>
    <property type="project" value="InterPro"/>
</dbReference>
<dbReference type="OrthoDB" id="58111at2157"/>
<name>A0A075N0S7_9ARCH</name>
<dbReference type="InterPro" id="IPR000760">
    <property type="entry name" value="Inositol_monophosphatase-like"/>
</dbReference>
<organism evidence="4 5">
    <name type="scientific">Candidatus Nitrososphaera evergladensis SR1</name>
    <dbReference type="NCBI Taxonomy" id="1459636"/>
    <lineage>
        <taxon>Archaea</taxon>
        <taxon>Nitrososphaerota</taxon>
        <taxon>Nitrososphaeria</taxon>
        <taxon>Nitrososphaerales</taxon>
        <taxon>Nitrososphaeraceae</taxon>
        <taxon>Nitrososphaera</taxon>
    </lineage>
</organism>